<evidence type="ECO:0000313" key="2">
    <source>
        <dbReference type="EMBL" id="EWG51079.1"/>
    </source>
</evidence>
<dbReference type="InterPro" id="IPR046676">
    <property type="entry name" value="DUF6546"/>
</dbReference>
<evidence type="ECO:0000313" key="3">
    <source>
        <dbReference type="Proteomes" id="UP000009096"/>
    </source>
</evidence>
<reference evidence="2 3" key="1">
    <citation type="journal article" date="2010" name="Nature">
        <title>Comparative genomics reveals mobile pathogenicity chromosomes in Fusarium.</title>
        <authorList>
            <person name="Ma L.J."/>
            <person name="van der Does H.C."/>
            <person name="Borkovich K.A."/>
            <person name="Coleman J.J."/>
            <person name="Daboussi M.J."/>
            <person name="Di Pietro A."/>
            <person name="Dufresne M."/>
            <person name="Freitag M."/>
            <person name="Grabherr M."/>
            <person name="Henrissat B."/>
            <person name="Houterman P.M."/>
            <person name="Kang S."/>
            <person name="Shim W.B."/>
            <person name="Woloshuk C."/>
            <person name="Xie X."/>
            <person name="Xu J.R."/>
            <person name="Antoniw J."/>
            <person name="Baker S.E."/>
            <person name="Bluhm B.H."/>
            <person name="Breakspear A."/>
            <person name="Brown D.W."/>
            <person name="Butchko R.A."/>
            <person name="Chapman S."/>
            <person name="Coulson R."/>
            <person name="Coutinho P.M."/>
            <person name="Danchin E.G."/>
            <person name="Diener A."/>
            <person name="Gale L.R."/>
            <person name="Gardiner D.M."/>
            <person name="Goff S."/>
            <person name="Hammond-Kosack K.E."/>
            <person name="Hilburn K."/>
            <person name="Hua-Van A."/>
            <person name="Jonkers W."/>
            <person name="Kazan K."/>
            <person name="Kodira C.D."/>
            <person name="Koehrsen M."/>
            <person name="Kumar L."/>
            <person name="Lee Y.H."/>
            <person name="Li L."/>
            <person name="Manners J.M."/>
            <person name="Miranda-Saavedra D."/>
            <person name="Mukherjee M."/>
            <person name="Park G."/>
            <person name="Park J."/>
            <person name="Park S.Y."/>
            <person name="Proctor R.H."/>
            <person name="Regev A."/>
            <person name="Ruiz-Roldan M.C."/>
            <person name="Sain D."/>
            <person name="Sakthikumar S."/>
            <person name="Sykes S."/>
            <person name="Schwartz D.C."/>
            <person name="Turgeon B.G."/>
            <person name="Wapinski I."/>
            <person name="Yoder O."/>
            <person name="Young S."/>
            <person name="Zeng Q."/>
            <person name="Zhou S."/>
            <person name="Galagan J."/>
            <person name="Cuomo C.A."/>
            <person name="Kistler H.C."/>
            <person name="Rep M."/>
        </authorList>
    </citation>
    <scope>NUCLEOTIDE SEQUENCE [LARGE SCALE GENOMIC DNA]</scope>
    <source>
        <strain evidence="3">M3125 / FGSC 7600</strain>
    </source>
</reference>
<dbReference type="EMBL" id="DS022255">
    <property type="protein sequence ID" value="EWG51079.1"/>
    <property type="molecule type" value="Genomic_DNA"/>
</dbReference>
<dbReference type="GeneID" id="30073616"/>
<dbReference type="KEGG" id="fvr:FVEG_16740"/>
<accession>W7MTM1</accession>
<dbReference type="Pfam" id="PF20183">
    <property type="entry name" value="DUF6546"/>
    <property type="match status" value="1"/>
</dbReference>
<dbReference type="AlphaFoldDB" id="W7MTM1"/>
<sequence>MRCPSPNKRLWDSLPSEIRLLVLQSLTQDGSSLACLAAVSRAWQTDVERYNFSRIRLTPSRLMDFRSMILHNQGLVRYIWFFLELDEYDCTQCAPRGGMVTTEEMTAALTVSDTEHRSITTAFQGLFSVLSEWDQDSTLMLDISIYSPSDAQHWFPYLTLMPHSPSNRLEGSGLELTTITQSYHDPPHGWVAGFRQSAPHPAAVRKAFHFITEEEAPDDDDESEFQWWDQLPSVSSVTSILLRQQSRRRWEPGALTHMLARFPRFQEIHYEPWREWDDFSQRITDKEYVSHFESIHYGHHLLKRLVVFENFNQQYPVFMQRFLDGEDLYGCDSFRIPSPAVGRMIALASLPLEHLAASFIIDASHFFAIDSSWEWPNLTSLVLTAQLLKPEEDSTKIDALLEAAAVAALRMPRLETLEIWNGRKGLAALFQYRRIRCARQGRILWRGTWKYHITPSVLHAWEAVGHLHTS</sequence>
<dbReference type="VEuPathDB" id="FungiDB:FVEG_16740"/>
<dbReference type="RefSeq" id="XP_018757270.1">
    <property type="nucleotide sequence ID" value="XM_018905979.1"/>
</dbReference>
<dbReference type="OrthoDB" id="4688861at2759"/>
<dbReference type="InterPro" id="IPR036047">
    <property type="entry name" value="F-box-like_dom_sf"/>
</dbReference>
<organism evidence="2 3">
    <name type="scientific">Gibberella moniliformis (strain M3125 / FGSC 7600)</name>
    <name type="common">Maize ear and stalk rot fungus</name>
    <name type="synonym">Fusarium verticillioides</name>
    <dbReference type="NCBI Taxonomy" id="334819"/>
    <lineage>
        <taxon>Eukaryota</taxon>
        <taxon>Fungi</taxon>
        <taxon>Dikarya</taxon>
        <taxon>Ascomycota</taxon>
        <taxon>Pezizomycotina</taxon>
        <taxon>Sordariomycetes</taxon>
        <taxon>Hypocreomycetidae</taxon>
        <taxon>Hypocreales</taxon>
        <taxon>Nectriaceae</taxon>
        <taxon>Fusarium</taxon>
        <taxon>Fusarium fujikuroi species complex</taxon>
    </lineage>
</organism>
<gene>
    <name evidence="2" type="ORF">FVEG_16740</name>
</gene>
<keyword evidence="3" id="KW-1185">Reference proteome</keyword>
<name>W7MTM1_GIBM7</name>
<dbReference type="SUPFAM" id="SSF81383">
    <property type="entry name" value="F-box domain"/>
    <property type="match status" value="1"/>
</dbReference>
<evidence type="ECO:0000259" key="1">
    <source>
        <dbReference type="Pfam" id="PF20183"/>
    </source>
</evidence>
<feature type="domain" description="DUF6546" evidence="1">
    <location>
        <begin position="302"/>
        <end position="468"/>
    </location>
</feature>
<dbReference type="EMBL" id="CM000586">
    <property type="protein sequence ID" value="EWG51079.1"/>
    <property type="molecule type" value="Genomic_DNA"/>
</dbReference>
<dbReference type="Proteomes" id="UP000009096">
    <property type="component" value="Chromosome 9"/>
</dbReference>
<protein>
    <recommendedName>
        <fullName evidence="1">DUF6546 domain-containing protein</fullName>
    </recommendedName>
</protein>
<proteinExistence type="predicted"/>